<dbReference type="EMBL" id="ML737885">
    <property type="protein sequence ID" value="KAE8358566.1"/>
    <property type="molecule type" value="Genomic_DNA"/>
</dbReference>
<dbReference type="InterPro" id="IPR011009">
    <property type="entry name" value="Kinase-like_dom_sf"/>
</dbReference>
<accession>A0A5N6ZNM2</accession>
<sequence length="69" mass="8165">MKVSTNLSGITAHQDLRPDNILWNAEQNCVMIIDFHCSRLDPRPDKNRPQSARFNFNVEARERKRLRML</sequence>
<dbReference type="Proteomes" id="UP000326268">
    <property type="component" value="Unassembled WGS sequence"/>
</dbReference>
<dbReference type="Gene3D" id="1.10.510.10">
    <property type="entry name" value="Transferase(Phosphotransferase) domain 1"/>
    <property type="match status" value="1"/>
</dbReference>
<dbReference type="OrthoDB" id="2156052at2759"/>
<evidence type="ECO:0000313" key="1">
    <source>
        <dbReference type="EMBL" id="KAE8358566.1"/>
    </source>
</evidence>
<protein>
    <recommendedName>
        <fullName evidence="3">Protein kinase domain-containing protein</fullName>
    </recommendedName>
</protein>
<dbReference type="RefSeq" id="XP_031921647.1">
    <property type="nucleotide sequence ID" value="XM_032069007.1"/>
</dbReference>
<dbReference type="GeneID" id="43653453"/>
<evidence type="ECO:0008006" key="3">
    <source>
        <dbReference type="Google" id="ProtNLM"/>
    </source>
</evidence>
<name>A0A5N6ZNM2_9EURO</name>
<organism evidence="1 2">
    <name type="scientific">Aspergillus caelatus</name>
    <dbReference type="NCBI Taxonomy" id="61420"/>
    <lineage>
        <taxon>Eukaryota</taxon>
        <taxon>Fungi</taxon>
        <taxon>Dikarya</taxon>
        <taxon>Ascomycota</taxon>
        <taxon>Pezizomycotina</taxon>
        <taxon>Eurotiomycetes</taxon>
        <taxon>Eurotiomycetidae</taxon>
        <taxon>Eurotiales</taxon>
        <taxon>Aspergillaceae</taxon>
        <taxon>Aspergillus</taxon>
        <taxon>Aspergillus subgen. Circumdati</taxon>
    </lineage>
</organism>
<proteinExistence type="predicted"/>
<dbReference type="AlphaFoldDB" id="A0A5N6ZNM2"/>
<reference evidence="1 2" key="1">
    <citation type="submission" date="2019-04" db="EMBL/GenBank/DDBJ databases">
        <title>Friends and foes A comparative genomics studyof 23 Aspergillus species from section Flavi.</title>
        <authorList>
            <consortium name="DOE Joint Genome Institute"/>
            <person name="Kjaerbolling I."/>
            <person name="Vesth T."/>
            <person name="Frisvad J.C."/>
            <person name="Nybo J.L."/>
            <person name="Theobald S."/>
            <person name="Kildgaard S."/>
            <person name="Isbrandt T."/>
            <person name="Kuo A."/>
            <person name="Sato A."/>
            <person name="Lyhne E.K."/>
            <person name="Kogle M.E."/>
            <person name="Wiebenga A."/>
            <person name="Kun R.S."/>
            <person name="Lubbers R.J."/>
            <person name="Makela M.R."/>
            <person name="Barry K."/>
            <person name="Chovatia M."/>
            <person name="Clum A."/>
            <person name="Daum C."/>
            <person name="Haridas S."/>
            <person name="He G."/>
            <person name="LaButti K."/>
            <person name="Lipzen A."/>
            <person name="Mondo S."/>
            <person name="Riley R."/>
            <person name="Salamov A."/>
            <person name="Simmons B.A."/>
            <person name="Magnuson J.K."/>
            <person name="Henrissat B."/>
            <person name="Mortensen U.H."/>
            <person name="Larsen T.O."/>
            <person name="Devries R.P."/>
            <person name="Grigoriev I.V."/>
            <person name="Machida M."/>
            <person name="Baker S.E."/>
            <person name="Andersen M.R."/>
        </authorList>
    </citation>
    <scope>NUCLEOTIDE SEQUENCE [LARGE SCALE GENOMIC DNA]</scope>
    <source>
        <strain evidence="1 2">CBS 763.97</strain>
    </source>
</reference>
<keyword evidence="2" id="KW-1185">Reference proteome</keyword>
<evidence type="ECO:0000313" key="2">
    <source>
        <dbReference type="Proteomes" id="UP000326268"/>
    </source>
</evidence>
<dbReference type="SUPFAM" id="SSF56112">
    <property type="entry name" value="Protein kinase-like (PK-like)"/>
    <property type="match status" value="1"/>
</dbReference>
<gene>
    <name evidence="1" type="ORF">BDV27DRAFT_137517</name>
</gene>